<dbReference type="EMBL" id="BQNB010015872">
    <property type="protein sequence ID" value="GJT45116.1"/>
    <property type="molecule type" value="Genomic_DNA"/>
</dbReference>
<comment type="caution">
    <text evidence="1">The sequence shown here is derived from an EMBL/GenBank/DDBJ whole genome shotgun (WGS) entry which is preliminary data.</text>
</comment>
<accession>A0ABQ5E131</accession>
<evidence type="ECO:0000313" key="1">
    <source>
        <dbReference type="EMBL" id="GJT45116.1"/>
    </source>
</evidence>
<dbReference type="Proteomes" id="UP001151760">
    <property type="component" value="Unassembled WGS sequence"/>
</dbReference>
<reference evidence="1" key="1">
    <citation type="journal article" date="2022" name="Int. J. Mol. Sci.">
        <title>Draft Genome of Tanacetum Coccineum: Genomic Comparison of Closely Related Tanacetum-Family Plants.</title>
        <authorList>
            <person name="Yamashiro T."/>
            <person name="Shiraishi A."/>
            <person name="Nakayama K."/>
            <person name="Satake H."/>
        </authorList>
    </citation>
    <scope>NUCLEOTIDE SEQUENCE</scope>
</reference>
<keyword evidence="2" id="KW-1185">Reference proteome</keyword>
<evidence type="ECO:0000313" key="2">
    <source>
        <dbReference type="Proteomes" id="UP001151760"/>
    </source>
</evidence>
<gene>
    <name evidence="1" type="ORF">Tco_0953831</name>
</gene>
<reference evidence="1" key="2">
    <citation type="submission" date="2022-01" db="EMBL/GenBank/DDBJ databases">
        <authorList>
            <person name="Yamashiro T."/>
            <person name="Shiraishi A."/>
            <person name="Satake H."/>
            <person name="Nakayama K."/>
        </authorList>
    </citation>
    <scope>NUCLEOTIDE SEQUENCE</scope>
</reference>
<sequence length="150" mass="16683">MFVDSFIPRKKDERGILLNKGQGAADLKEVANSPRPNCGDSGSSTFICYAVKKFISSRLIMTHPATVVLDEDLSAALQRLIFHPLWVGLKILSFPYQSQGNAIMNEEVSASKCGDVLAHWFSGKFAKRLSFSNPDGRIVWVEIEGFYIDI</sequence>
<organism evidence="1 2">
    <name type="scientific">Tanacetum coccineum</name>
    <dbReference type="NCBI Taxonomy" id="301880"/>
    <lineage>
        <taxon>Eukaryota</taxon>
        <taxon>Viridiplantae</taxon>
        <taxon>Streptophyta</taxon>
        <taxon>Embryophyta</taxon>
        <taxon>Tracheophyta</taxon>
        <taxon>Spermatophyta</taxon>
        <taxon>Magnoliopsida</taxon>
        <taxon>eudicotyledons</taxon>
        <taxon>Gunneridae</taxon>
        <taxon>Pentapetalae</taxon>
        <taxon>asterids</taxon>
        <taxon>campanulids</taxon>
        <taxon>Asterales</taxon>
        <taxon>Asteraceae</taxon>
        <taxon>Asteroideae</taxon>
        <taxon>Anthemideae</taxon>
        <taxon>Anthemidinae</taxon>
        <taxon>Tanacetum</taxon>
    </lineage>
</organism>
<name>A0ABQ5E131_9ASTR</name>
<proteinExistence type="predicted"/>
<protein>
    <submittedName>
        <fullName evidence="1">Uncharacterized protein</fullName>
    </submittedName>
</protein>